<evidence type="ECO:0000313" key="2">
    <source>
        <dbReference type="Proteomes" id="UP001345219"/>
    </source>
</evidence>
<comment type="caution">
    <text evidence="1">The sequence shown here is derived from an EMBL/GenBank/DDBJ whole genome shotgun (WGS) entry which is preliminary data.</text>
</comment>
<reference evidence="1 2" key="1">
    <citation type="journal article" date="2023" name="Hortic Res">
        <title>Pangenome of water caltrop reveals structural variations and asymmetric subgenome divergence after allopolyploidization.</title>
        <authorList>
            <person name="Zhang X."/>
            <person name="Chen Y."/>
            <person name="Wang L."/>
            <person name="Yuan Y."/>
            <person name="Fang M."/>
            <person name="Shi L."/>
            <person name="Lu R."/>
            <person name="Comes H.P."/>
            <person name="Ma Y."/>
            <person name="Chen Y."/>
            <person name="Huang G."/>
            <person name="Zhou Y."/>
            <person name="Zheng Z."/>
            <person name="Qiu Y."/>
        </authorList>
    </citation>
    <scope>NUCLEOTIDE SEQUENCE [LARGE SCALE GENOMIC DNA]</scope>
    <source>
        <tissue evidence="1">Roots</tissue>
    </source>
</reference>
<dbReference type="Proteomes" id="UP001345219">
    <property type="component" value="Chromosome 17"/>
</dbReference>
<dbReference type="EMBL" id="JAXIOK010000011">
    <property type="protein sequence ID" value="KAK4760096.1"/>
    <property type="molecule type" value="Genomic_DNA"/>
</dbReference>
<organism evidence="1 2">
    <name type="scientific">Trapa incisa</name>
    <dbReference type="NCBI Taxonomy" id="236973"/>
    <lineage>
        <taxon>Eukaryota</taxon>
        <taxon>Viridiplantae</taxon>
        <taxon>Streptophyta</taxon>
        <taxon>Embryophyta</taxon>
        <taxon>Tracheophyta</taxon>
        <taxon>Spermatophyta</taxon>
        <taxon>Magnoliopsida</taxon>
        <taxon>eudicotyledons</taxon>
        <taxon>Gunneridae</taxon>
        <taxon>Pentapetalae</taxon>
        <taxon>rosids</taxon>
        <taxon>malvids</taxon>
        <taxon>Myrtales</taxon>
        <taxon>Lythraceae</taxon>
        <taxon>Trapa</taxon>
    </lineage>
</organism>
<dbReference type="Pfam" id="PF03386">
    <property type="entry name" value="ENOD93"/>
    <property type="match status" value="2"/>
</dbReference>
<dbReference type="PANTHER" id="PTHR33605:SF3">
    <property type="entry name" value="EARLY NODULIN-LIKE PROTEIN"/>
    <property type="match status" value="1"/>
</dbReference>
<dbReference type="PROSITE" id="PS51257">
    <property type="entry name" value="PROKAR_LIPOPROTEIN"/>
    <property type="match status" value="1"/>
</dbReference>
<accession>A0AAN7Q5H8</accession>
<dbReference type="PANTHER" id="PTHR33605">
    <property type="entry name" value="EARLY NODULIN-93"/>
    <property type="match status" value="1"/>
</dbReference>
<sequence length="132" mass="14137">MDSRSSIEIILSAVNQSPLALSCKHVDLKCSYYAADLEGVRAGAKAAAVAAAVSAVPTVSCSDCKDLKHYMSIILVRMLSLINSDNRVACFADALRFSFQLVAVRVIPWAKAHINYTGQTLIISAGIISFCL</sequence>
<dbReference type="InterPro" id="IPR005050">
    <property type="entry name" value="Enod93"/>
</dbReference>
<evidence type="ECO:0000313" key="1">
    <source>
        <dbReference type="EMBL" id="KAK4760096.1"/>
    </source>
</evidence>
<name>A0AAN7Q5H8_9MYRT</name>
<gene>
    <name evidence="1" type="ORF">SAY87_023227</name>
</gene>
<protein>
    <submittedName>
        <fullName evidence="1">Uncharacterized protein</fullName>
    </submittedName>
</protein>
<keyword evidence="2" id="KW-1185">Reference proteome</keyword>
<proteinExistence type="predicted"/>
<dbReference type="AlphaFoldDB" id="A0AAN7Q5H8"/>